<evidence type="ECO:0000256" key="5">
    <source>
        <dbReference type="ARBA" id="ARBA00022823"/>
    </source>
</evidence>
<dbReference type="NCBIfam" id="TIGR01348">
    <property type="entry name" value="PDHac_trf_long"/>
    <property type="match status" value="1"/>
</dbReference>
<keyword evidence="5 9" id="KW-0450">Lipoyl</keyword>
<dbReference type="InterPro" id="IPR003016">
    <property type="entry name" value="2-oxoA_DH_lipoyl-BS"/>
</dbReference>
<dbReference type="PANTHER" id="PTHR43178:SF2">
    <property type="entry name" value="DIHYDROLIPOYLLYSINE-RESIDUE ACETYLTRANSFERASE COMPONENT OF PYRUVATE DEHYDROGENASE COMPLEX"/>
    <property type="match status" value="1"/>
</dbReference>
<evidence type="ECO:0000256" key="8">
    <source>
        <dbReference type="ARBA" id="ARBA00048370"/>
    </source>
</evidence>
<dbReference type="FunFam" id="2.40.50.100:FF:000009">
    <property type="entry name" value="Acetyltransferase component of pyruvate dehydrogenase complex"/>
    <property type="match status" value="2"/>
</dbReference>
<evidence type="ECO:0000259" key="11">
    <source>
        <dbReference type="PROSITE" id="PS50968"/>
    </source>
</evidence>
<evidence type="ECO:0000256" key="6">
    <source>
        <dbReference type="ARBA" id="ARBA00023315"/>
    </source>
</evidence>
<keyword evidence="14" id="KW-1185">Reference proteome</keyword>
<reference evidence="13 14" key="1">
    <citation type="submission" date="2018-05" db="EMBL/GenBank/DDBJ databases">
        <title>Leucothrix arctica sp. nov., isolated from Arctic seawater.</title>
        <authorList>
            <person name="Choi A."/>
            <person name="Baek K."/>
        </authorList>
    </citation>
    <scope>NUCLEOTIDE SEQUENCE [LARGE SCALE GENOMIC DNA]</scope>
    <source>
        <strain evidence="13 14">JCM 18388</strain>
    </source>
</reference>
<sequence length="553" mass="58042">MMSVKNIIVPDIGDFDEVEIIELLVSVGDRIEAEDSLITVESDKASMEIPSSDSGVVKEIAVNIGDKIAEGSVILTIEADADAPAAEAPVPAPAVEAAPAPATPEPTPAPAAAPASAPVAAGPKEIVVPDIGDFDSVEIIELLVSVGDRVEVEDSLITVESDKASMEIPSSDAGTVKEIKVAIGDNVSKGSVVLILEADAATASPAQAAAPAAAPAQPASSTPSPAPAAAAPAEQAKPSPTAKIDNVGFKRAYASPSVRRLARELGADLGKVSGTGRKQRIIKEDVFAYVKSVMTAPPAKAAPSGNTPLGIAPMPEIDFSKWGNIETQPLSKINKLTGEYLHRSWVSIPHVTQFDEADITEMEIFRKQVAKEMEKEGVKITPLAFIVQAVVASLKAFPRFNSSLDSSGENLIMKQYFNIGIAVNTPDGLVVPVITDADKKSLVEISNEIREYAGKARNKKLKPAEMQGGCFTISSLGGVGGTAYTPIINGAEVAILGVSNTRTSPVWDGNEFKPRQILPLSLSYDHRVIDGVAGAQFTTYLCRMLSDVRRLLV</sequence>
<feature type="domain" description="Lipoyl-binding" evidence="11">
    <location>
        <begin position="123"/>
        <end position="197"/>
    </location>
</feature>
<feature type="compositionally biased region" description="Pro residues" evidence="10">
    <location>
        <begin position="101"/>
        <end position="111"/>
    </location>
</feature>
<evidence type="ECO:0000256" key="9">
    <source>
        <dbReference type="RuleBase" id="RU361137"/>
    </source>
</evidence>
<dbReference type="Gene3D" id="2.40.50.100">
    <property type="match status" value="2"/>
</dbReference>
<feature type="domain" description="Peripheral subunit-binding (PSBD)" evidence="12">
    <location>
        <begin position="253"/>
        <end position="290"/>
    </location>
</feature>
<dbReference type="Gene3D" id="4.10.320.10">
    <property type="entry name" value="E3-binding domain"/>
    <property type="match status" value="1"/>
</dbReference>
<dbReference type="EMBL" id="QGKM01000052">
    <property type="protein sequence ID" value="PWQ94932.1"/>
    <property type="molecule type" value="Genomic_DNA"/>
</dbReference>
<dbReference type="InterPro" id="IPR004167">
    <property type="entry name" value="PSBD"/>
</dbReference>
<comment type="similarity">
    <text evidence="1 9">Belongs to the 2-oxoacid dehydrogenase family.</text>
</comment>
<dbReference type="OrthoDB" id="9805770at2"/>
<evidence type="ECO:0000259" key="12">
    <source>
        <dbReference type="PROSITE" id="PS51826"/>
    </source>
</evidence>
<evidence type="ECO:0000256" key="4">
    <source>
        <dbReference type="ARBA" id="ARBA00022737"/>
    </source>
</evidence>
<dbReference type="InterPro" id="IPR006256">
    <property type="entry name" value="AcTrfase_Pyrv_DH_cplx"/>
</dbReference>
<dbReference type="InterPro" id="IPR036625">
    <property type="entry name" value="E3-bd_dom_sf"/>
</dbReference>
<dbReference type="InterPro" id="IPR011053">
    <property type="entry name" value="Single_hybrid_motif"/>
</dbReference>
<evidence type="ECO:0000313" key="13">
    <source>
        <dbReference type="EMBL" id="PWQ94932.1"/>
    </source>
</evidence>
<dbReference type="InterPro" id="IPR023213">
    <property type="entry name" value="CAT-like_dom_sf"/>
</dbReference>
<comment type="subunit">
    <text evidence="2 9">Forms a 24-polypeptide structural core with octahedral symmetry.</text>
</comment>
<dbReference type="GO" id="GO:0045254">
    <property type="term" value="C:pyruvate dehydrogenase complex"/>
    <property type="evidence" value="ECO:0007669"/>
    <property type="project" value="UniProtKB-UniRule"/>
</dbReference>
<dbReference type="PANTHER" id="PTHR43178">
    <property type="entry name" value="DIHYDROLIPOAMIDE ACETYLTRANSFERASE COMPONENT OF PYRUVATE DEHYDROGENASE COMPLEX"/>
    <property type="match status" value="1"/>
</dbReference>
<dbReference type="CDD" id="cd06849">
    <property type="entry name" value="lipoyl_domain"/>
    <property type="match status" value="2"/>
</dbReference>
<dbReference type="GO" id="GO:0005737">
    <property type="term" value="C:cytoplasm"/>
    <property type="evidence" value="ECO:0007669"/>
    <property type="project" value="TreeGrafter"/>
</dbReference>
<dbReference type="GO" id="GO:0006086">
    <property type="term" value="P:pyruvate decarboxylation to acetyl-CoA"/>
    <property type="evidence" value="ECO:0007669"/>
    <property type="project" value="UniProtKB-UniRule"/>
</dbReference>
<dbReference type="GO" id="GO:0031405">
    <property type="term" value="F:lipoic acid binding"/>
    <property type="evidence" value="ECO:0007669"/>
    <property type="project" value="TreeGrafter"/>
</dbReference>
<dbReference type="InterPro" id="IPR001078">
    <property type="entry name" value="2-oxoacid_DH_actylTfrase"/>
</dbReference>
<evidence type="ECO:0000313" key="14">
    <source>
        <dbReference type="Proteomes" id="UP000245539"/>
    </source>
</evidence>
<protein>
    <recommendedName>
        <fullName evidence="9">Acetyltransferase component of pyruvate dehydrogenase complex</fullName>
        <ecNumber evidence="9">2.3.1.12</ecNumber>
    </recommendedName>
</protein>
<dbReference type="Pfam" id="PF00364">
    <property type="entry name" value="Biotin_lipoyl"/>
    <property type="match status" value="2"/>
</dbReference>
<dbReference type="SUPFAM" id="SSF47005">
    <property type="entry name" value="Peripheral subunit-binding domain of 2-oxo acid dehydrogenase complex"/>
    <property type="match status" value="1"/>
</dbReference>
<gene>
    <name evidence="13" type="primary">aceF</name>
    <name evidence="13" type="ORF">DKW60_16135</name>
</gene>
<comment type="catalytic activity">
    <reaction evidence="8 9">
        <text>N(6)-[(R)-dihydrolipoyl]-L-lysyl-[protein] + acetyl-CoA = N(6)-[(R)-S(8)-acetyldihydrolipoyl]-L-lysyl-[protein] + CoA</text>
        <dbReference type="Rhea" id="RHEA:17017"/>
        <dbReference type="Rhea" id="RHEA-COMP:10475"/>
        <dbReference type="Rhea" id="RHEA-COMP:10478"/>
        <dbReference type="ChEBI" id="CHEBI:57287"/>
        <dbReference type="ChEBI" id="CHEBI:57288"/>
        <dbReference type="ChEBI" id="CHEBI:83100"/>
        <dbReference type="ChEBI" id="CHEBI:83111"/>
        <dbReference type="EC" id="2.3.1.12"/>
    </reaction>
</comment>
<dbReference type="FunFam" id="3.30.559.10:FF:000004">
    <property type="entry name" value="Acetyltransferase component of pyruvate dehydrogenase complex"/>
    <property type="match status" value="1"/>
</dbReference>
<keyword evidence="3 9" id="KW-0808">Transferase</keyword>
<evidence type="ECO:0000256" key="7">
    <source>
        <dbReference type="ARBA" id="ARBA00025211"/>
    </source>
</evidence>
<dbReference type="InterPro" id="IPR000089">
    <property type="entry name" value="Biotin_lipoyl"/>
</dbReference>
<comment type="function">
    <text evidence="7">The pyruvate dehydrogenase complex catalyzes the overall conversion of pyruvate to acetyl-CoA and CO(2). It contains multiple copies of three enzymatic components: pyruvate dehydrogenase (E1), dihydrolipoamide acetyltransferase (E2) and lipoamide dehydrogenase (E3).</text>
</comment>
<keyword evidence="6 9" id="KW-0012">Acyltransferase</keyword>
<organism evidence="13 14">
    <name type="scientific">Leucothrix pacifica</name>
    <dbReference type="NCBI Taxonomy" id="1247513"/>
    <lineage>
        <taxon>Bacteria</taxon>
        <taxon>Pseudomonadati</taxon>
        <taxon>Pseudomonadota</taxon>
        <taxon>Gammaproteobacteria</taxon>
        <taxon>Thiotrichales</taxon>
        <taxon>Thiotrichaceae</taxon>
        <taxon>Leucothrix</taxon>
    </lineage>
</organism>
<dbReference type="InterPro" id="IPR050743">
    <property type="entry name" value="2-oxoacid_DH_E2_comp"/>
</dbReference>
<comment type="cofactor">
    <cofactor evidence="9">
        <name>(R)-lipoate</name>
        <dbReference type="ChEBI" id="CHEBI:83088"/>
    </cofactor>
    <text evidence="9">Binds 2 lipoyl cofactors covalently.</text>
</comment>
<dbReference type="PROSITE" id="PS51826">
    <property type="entry name" value="PSBD"/>
    <property type="match status" value="1"/>
</dbReference>
<keyword evidence="4" id="KW-0677">Repeat</keyword>
<dbReference type="Pfam" id="PF02817">
    <property type="entry name" value="E3_binding"/>
    <property type="match status" value="1"/>
</dbReference>
<evidence type="ECO:0000256" key="1">
    <source>
        <dbReference type="ARBA" id="ARBA00007317"/>
    </source>
</evidence>
<name>A0A317CFI0_9GAMM</name>
<dbReference type="AlphaFoldDB" id="A0A317CFI0"/>
<dbReference type="Proteomes" id="UP000245539">
    <property type="component" value="Unassembled WGS sequence"/>
</dbReference>
<comment type="caution">
    <text evidence="13">The sequence shown here is derived from an EMBL/GenBank/DDBJ whole genome shotgun (WGS) entry which is preliminary data.</text>
</comment>
<dbReference type="PROSITE" id="PS50968">
    <property type="entry name" value="BIOTINYL_LIPOYL"/>
    <property type="match status" value="2"/>
</dbReference>
<feature type="compositionally biased region" description="Low complexity" evidence="10">
    <location>
        <begin position="87"/>
        <end position="100"/>
    </location>
</feature>
<dbReference type="EC" id="2.3.1.12" evidence="9"/>
<dbReference type="GO" id="GO:0004742">
    <property type="term" value="F:dihydrolipoyllysine-residue acetyltransferase activity"/>
    <property type="evidence" value="ECO:0007669"/>
    <property type="project" value="UniProtKB-UniRule"/>
</dbReference>
<evidence type="ECO:0000256" key="3">
    <source>
        <dbReference type="ARBA" id="ARBA00022679"/>
    </source>
</evidence>
<feature type="domain" description="Lipoyl-binding" evidence="11">
    <location>
        <begin position="4"/>
        <end position="78"/>
    </location>
</feature>
<evidence type="ECO:0000256" key="2">
    <source>
        <dbReference type="ARBA" id="ARBA00011484"/>
    </source>
</evidence>
<dbReference type="Gene3D" id="3.30.559.10">
    <property type="entry name" value="Chloramphenicol acetyltransferase-like domain"/>
    <property type="match status" value="1"/>
</dbReference>
<feature type="region of interest" description="Disordered" evidence="10">
    <location>
        <begin position="209"/>
        <end position="244"/>
    </location>
</feature>
<dbReference type="Pfam" id="PF00198">
    <property type="entry name" value="2-oxoacid_dh"/>
    <property type="match status" value="1"/>
</dbReference>
<dbReference type="SUPFAM" id="SSF52777">
    <property type="entry name" value="CoA-dependent acyltransferases"/>
    <property type="match status" value="1"/>
</dbReference>
<feature type="region of interest" description="Disordered" evidence="10">
    <location>
        <begin position="87"/>
        <end position="116"/>
    </location>
</feature>
<proteinExistence type="inferred from homology"/>
<evidence type="ECO:0000256" key="10">
    <source>
        <dbReference type="SAM" id="MobiDB-lite"/>
    </source>
</evidence>
<accession>A0A317CFI0</accession>
<feature type="compositionally biased region" description="Low complexity" evidence="10">
    <location>
        <begin position="209"/>
        <end position="240"/>
    </location>
</feature>
<dbReference type="PROSITE" id="PS00189">
    <property type="entry name" value="LIPOYL"/>
    <property type="match status" value="2"/>
</dbReference>
<dbReference type="SUPFAM" id="SSF51230">
    <property type="entry name" value="Single hybrid motif"/>
    <property type="match status" value="2"/>
</dbReference>